<dbReference type="STRING" id="59919.PMM1178"/>
<keyword evidence="2" id="KW-0808">Transferase</keyword>
<dbReference type="InterPro" id="IPR001296">
    <property type="entry name" value="Glyco_trans_1"/>
</dbReference>
<evidence type="ECO:0000259" key="1">
    <source>
        <dbReference type="Pfam" id="PF00534"/>
    </source>
</evidence>
<dbReference type="AlphaFoldDB" id="Q7V0S6"/>
<accession>Q7V0S6</accession>
<dbReference type="Pfam" id="PF00534">
    <property type="entry name" value="Glycos_transf_1"/>
    <property type="match status" value="1"/>
</dbReference>
<protein>
    <submittedName>
        <fullName evidence="2">Glycosyl transferases group 1</fullName>
    </submittedName>
</protein>
<dbReference type="PANTHER" id="PTHR45947:SF3">
    <property type="entry name" value="SULFOQUINOVOSYL TRANSFERASE SQD2"/>
    <property type="match status" value="1"/>
</dbReference>
<proteinExistence type="predicted"/>
<evidence type="ECO:0000313" key="3">
    <source>
        <dbReference type="Proteomes" id="UP000001026"/>
    </source>
</evidence>
<dbReference type="PANTHER" id="PTHR45947">
    <property type="entry name" value="SULFOQUINOVOSYL TRANSFERASE SQD2"/>
    <property type="match status" value="1"/>
</dbReference>
<organism evidence="2 3">
    <name type="scientific">Prochlorococcus marinus subsp. pastoris (strain CCMP1986 / NIES-2087 / MED4)</name>
    <dbReference type="NCBI Taxonomy" id="59919"/>
    <lineage>
        <taxon>Bacteria</taxon>
        <taxon>Bacillati</taxon>
        <taxon>Cyanobacteriota</taxon>
        <taxon>Cyanophyceae</taxon>
        <taxon>Synechococcales</taxon>
        <taxon>Prochlorococcaceae</taxon>
        <taxon>Prochlorococcus</taxon>
    </lineage>
</organism>
<dbReference type="KEGG" id="pmm:PMM1178"/>
<dbReference type="EMBL" id="BX548174">
    <property type="protein sequence ID" value="CAE19637.1"/>
    <property type="molecule type" value="Genomic_DNA"/>
</dbReference>
<dbReference type="SUPFAM" id="SSF53756">
    <property type="entry name" value="UDP-Glycosyltransferase/glycogen phosphorylase"/>
    <property type="match status" value="1"/>
</dbReference>
<dbReference type="Gene3D" id="3.40.50.2000">
    <property type="entry name" value="Glycogen Phosphorylase B"/>
    <property type="match status" value="2"/>
</dbReference>
<dbReference type="CAZy" id="GT4">
    <property type="family name" value="Glycosyltransferase Family 4"/>
</dbReference>
<dbReference type="InterPro" id="IPR050194">
    <property type="entry name" value="Glycosyltransferase_grp1"/>
</dbReference>
<dbReference type="Proteomes" id="UP000001026">
    <property type="component" value="Chromosome"/>
</dbReference>
<dbReference type="CDD" id="cd03802">
    <property type="entry name" value="GT4_AviGT4-like"/>
    <property type="match status" value="1"/>
</dbReference>
<dbReference type="RefSeq" id="WP_011132812.1">
    <property type="nucleotide sequence ID" value="NC_005072.1"/>
</dbReference>
<dbReference type="OrthoDB" id="9795068at2"/>
<dbReference type="eggNOG" id="COG0438">
    <property type="taxonomic scope" value="Bacteria"/>
</dbReference>
<dbReference type="HOGENOM" id="CLU_042257_1_0_3"/>
<name>Q7V0S6_PROMP</name>
<reference evidence="2 3" key="1">
    <citation type="journal article" date="2003" name="Nature">
        <title>Genome divergence in two Prochlorococcus ecotypes reflects oceanic niche differentiation.</title>
        <authorList>
            <person name="Rocap G."/>
            <person name="Larimer F.W."/>
            <person name="Lamerdin J.E."/>
            <person name="Malfatti S."/>
            <person name="Chain P."/>
            <person name="Ahlgren N.A."/>
            <person name="Arellano A."/>
            <person name="Coleman M."/>
            <person name="Hauser L."/>
            <person name="Hess W.R."/>
            <person name="Johnson Z.I."/>
            <person name="Land M.L."/>
            <person name="Lindell D."/>
            <person name="Post A.F."/>
            <person name="Regala W."/>
            <person name="Shah M."/>
            <person name="Shaw S.L."/>
            <person name="Steglich C."/>
            <person name="Sullivan M.B."/>
            <person name="Ting C.S."/>
            <person name="Tolonen A."/>
            <person name="Webb E.A."/>
            <person name="Zinser E.R."/>
            <person name="Chisholm S.W."/>
        </authorList>
    </citation>
    <scope>NUCLEOTIDE SEQUENCE [LARGE SCALE GENOMIC DNA]</scope>
    <source>
        <strain evidence="3">CCMP1986 / NIES-2087 / MED4</strain>
    </source>
</reference>
<feature type="domain" description="Glycosyl transferase family 1" evidence="1">
    <location>
        <begin position="193"/>
        <end position="324"/>
    </location>
</feature>
<evidence type="ECO:0000313" key="2">
    <source>
        <dbReference type="EMBL" id="CAE19637.1"/>
    </source>
</evidence>
<dbReference type="GO" id="GO:0016757">
    <property type="term" value="F:glycosyltransferase activity"/>
    <property type="evidence" value="ECO:0007669"/>
    <property type="project" value="InterPro"/>
</dbReference>
<sequence>MHIVLISTPIGFLGSGKGGGVELTLNSLVAGLIVKGHTVDVVAPNNSKLFEVSKKAKLHFVEGKEQKSWQHQDYYSSVSIPDNSLLSGMIEKAIDIGKKADIILNLSYDWLPIWMTLNLNIPIAHIISMGSESFVIRNLISKVYSKFPNNFAFHSKIQASDYPFIENPIVIGNGFNLSNYIFQDCKNGPLGWVGRVAPEKGLEDAVYVANALGEKLKVWGIVQDESYALKIEKLFSPGIIEWKGFVETDKLQKELGTCRALLNTPKWNEAYGNVVVEALACGVPVVAYKRGGPSEIIQHGKTGYLAKPDDKKSLLNYLKIINKIDRKNCREWVDSNASSNIFAGKVVNWLNKVIKEYQTQIYIK</sequence>
<gene>
    <name evidence="2" type="ordered locus">PMM1178</name>
</gene>